<accession>A0AAV3IHJ5</accession>
<reference evidence="1 2" key="1">
    <citation type="submission" date="2012-11" db="EMBL/GenBank/DDBJ databases">
        <authorList>
            <person name="Weinstock G."/>
            <person name="Sodergren E."/>
            <person name="Lobos E.A."/>
            <person name="Fulton L."/>
            <person name="Fulton R."/>
            <person name="Courtney L."/>
            <person name="Fronick C."/>
            <person name="O'Laughlin M."/>
            <person name="Godfrey J."/>
            <person name="Wilson R.M."/>
            <person name="Miner T."/>
            <person name="Farmer C."/>
            <person name="Delehaunty K."/>
            <person name="Cordes M."/>
            <person name="Minx P."/>
            <person name="Tomlinson C."/>
            <person name="Chen J."/>
            <person name="Wollam A."/>
            <person name="Pepin K.H."/>
            <person name="Bhonagiri V."/>
            <person name="Zhang X."/>
            <person name="Suruliraj S."/>
            <person name="Antonio M."/>
            <person name="Secka O."/>
            <person name="Thomas J."/>
            <person name="Warren W."/>
            <person name="Mitreva M."/>
            <person name="Mardis E.R."/>
            <person name="Wilson R.K."/>
        </authorList>
    </citation>
    <scope>NUCLEOTIDE SEQUENCE [LARGE SCALE GENOMIC DNA]</scope>
    <source>
        <strain evidence="1 2">GAM120Ai</strain>
    </source>
</reference>
<evidence type="ECO:0000313" key="1">
    <source>
        <dbReference type="EMBL" id="EMG97671.1"/>
    </source>
</evidence>
<dbReference type="Proteomes" id="UP000012012">
    <property type="component" value="Unassembled WGS sequence"/>
</dbReference>
<proteinExistence type="predicted"/>
<dbReference type="AlphaFoldDB" id="A0AAV3IHJ5"/>
<gene>
    <name evidence="1" type="ORF">HMPREF1401_00026</name>
</gene>
<organism evidence="1 2">
    <name type="scientific">Helicobacter pylori GAM120Ai</name>
    <dbReference type="NCBI Taxonomy" id="1159029"/>
    <lineage>
        <taxon>Bacteria</taxon>
        <taxon>Pseudomonadati</taxon>
        <taxon>Campylobacterota</taxon>
        <taxon>Epsilonproteobacteria</taxon>
        <taxon>Campylobacterales</taxon>
        <taxon>Helicobacteraceae</taxon>
        <taxon>Helicobacter</taxon>
    </lineage>
</organism>
<protein>
    <submittedName>
        <fullName evidence="1">Uncharacterized protein</fullName>
    </submittedName>
</protein>
<comment type="caution">
    <text evidence="1">The sequence shown here is derived from an EMBL/GenBank/DDBJ whole genome shotgun (WGS) entry which is preliminary data.</text>
</comment>
<dbReference type="EMBL" id="APDF01000001">
    <property type="protein sequence ID" value="EMG97671.1"/>
    <property type="molecule type" value="Genomic_DNA"/>
</dbReference>
<name>A0AAV3IHJ5_HELPX</name>
<evidence type="ECO:0000313" key="2">
    <source>
        <dbReference type="Proteomes" id="UP000012012"/>
    </source>
</evidence>
<sequence length="44" mass="4873">MTNPLALVSVIFKQILCRFILDFSVCCKTHFLKGIGGVLKSFSP</sequence>